<protein>
    <submittedName>
        <fullName evidence="8">RDD family protein</fullName>
    </submittedName>
</protein>
<keyword evidence="3 6" id="KW-0812">Transmembrane</keyword>
<evidence type="ECO:0000256" key="2">
    <source>
        <dbReference type="ARBA" id="ARBA00022475"/>
    </source>
</evidence>
<dbReference type="AlphaFoldDB" id="A0A517YA59"/>
<feature type="transmembrane region" description="Helical" evidence="6">
    <location>
        <begin position="106"/>
        <end position="125"/>
    </location>
</feature>
<dbReference type="GO" id="GO:0005886">
    <property type="term" value="C:plasma membrane"/>
    <property type="evidence" value="ECO:0007669"/>
    <property type="project" value="UniProtKB-SubCell"/>
</dbReference>
<evidence type="ECO:0000313" key="8">
    <source>
        <dbReference type="EMBL" id="QDU27116.1"/>
    </source>
</evidence>
<evidence type="ECO:0000256" key="1">
    <source>
        <dbReference type="ARBA" id="ARBA00004651"/>
    </source>
</evidence>
<evidence type="ECO:0000256" key="6">
    <source>
        <dbReference type="SAM" id="Phobius"/>
    </source>
</evidence>
<dbReference type="EMBL" id="CP036274">
    <property type="protein sequence ID" value="QDU27116.1"/>
    <property type="molecule type" value="Genomic_DNA"/>
</dbReference>
<dbReference type="PANTHER" id="PTHR36115:SF6">
    <property type="entry name" value="PROLINE-RICH ANTIGEN HOMOLOG"/>
    <property type="match status" value="1"/>
</dbReference>
<keyword evidence="4 6" id="KW-1133">Transmembrane helix</keyword>
<name>A0A517YA59_9BACT</name>
<dbReference type="Pfam" id="PF06271">
    <property type="entry name" value="RDD"/>
    <property type="match status" value="1"/>
</dbReference>
<accession>A0A517YA59</accession>
<dbReference type="RefSeq" id="WP_145087988.1">
    <property type="nucleotide sequence ID" value="NZ_CP036274.1"/>
</dbReference>
<organism evidence="8 9">
    <name type="scientific">Anatilimnocola aggregata</name>
    <dbReference type="NCBI Taxonomy" id="2528021"/>
    <lineage>
        <taxon>Bacteria</taxon>
        <taxon>Pseudomonadati</taxon>
        <taxon>Planctomycetota</taxon>
        <taxon>Planctomycetia</taxon>
        <taxon>Pirellulales</taxon>
        <taxon>Pirellulaceae</taxon>
        <taxon>Anatilimnocola</taxon>
    </lineage>
</organism>
<feature type="domain" description="RDD" evidence="7">
    <location>
        <begin position="20"/>
        <end position="138"/>
    </location>
</feature>
<keyword evidence="5 6" id="KW-0472">Membrane</keyword>
<comment type="subcellular location">
    <subcellularLocation>
        <location evidence="1">Cell membrane</location>
        <topology evidence="1">Multi-pass membrane protein</topology>
    </subcellularLocation>
</comment>
<proteinExistence type="predicted"/>
<dbReference type="InterPro" id="IPR010432">
    <property type="entry name" value="RDD"/>
</dbReference>
<dbReference type="KEGG" id="aagg:ETAA8_22000"/>
<dbReference type="OrthoDB" id="9793824at2"/>
<evidence type="ECO:0000259" key="7">
    <source>
        <dbReference type="Pfam" id="PF06271"/>
    </source>
</evidence>
<evidence type="ECO:0000256" key="3">
    <source>
        <dbReference type="ARBA" id="ARBA00022692"/>
    </source>
</evidence>
<feature type="transmembrane region" description="Helical" evidence="6">
    <location>
        <begin position="25"/>
        <end position="50"/>
    </location>
</feature>
<gene>
    <name evidence="8" type="ORF">ETAA8_22000</name>
</gene>
<sequence>MRSPRPKNVGVYYAPSVYLGMRPRLGIFIVDSLVLGFALGTLGIISTLIAPSLISLYSPPAMILIWLYEVPLKRSSLRTVAYRLFGCKLVDLQGNPPSLLILTFRLFFWMFGFGIMFYDLVWCGIDDDHQGLRDSLAGTCLVRQQAVPLGIGRIQFPFYFTLGCNFMYPRVVHSTGATESQPAEKIAAE</sequence>
<keyword evidence="2" id="KW-1003">Cell membrane</keyword>
<dbReference type="Proteomes" id="UP000315017">
    <property type="component" value="Chromosome"/>
</dbReference>
<dbReference type="PANTHER" id="PTHR36115">
    <property type="entry name" value="PROLINE-RICH ANTIGEN HOMOLOG-RELATED"/>
    <property type="match status" value="1"/>
</dbReference>
<dbReference type="InterPro" id="IPR051791">
    <property type="entry name" value="Pra-immunoreactive"/>
</dbReference>
<reference evidence="8 9" key="1">
    <citation type="submission" date="2019-02" db="EMBL/GenBank/DDBJ databases">
        <title>Deep-cultivation of Planctomycetes and their phenomic and genomic characterization uncovers novel biology.</title>
        <authorList>
            <person name="Wiegand S."/>
            <person name="Jogler M."/>
            <person name="Boedeker C."/>
            <person name="Pinto D."/>
            <person name="Vollmers J."/>
            <person name="Rivas-Marin E."/>
            <person name="Kohn T."/>
            <person name="Peeters S.H."/>
            <person name="Heuer A."/>
            <person name="Rast P."/>
            <person name="Oberbeckmann S."/>
            <person name="Bunk B."/>
            <person name="Jeske O."/>
            <person name="Meyerdierks A."/>
            <person name="Storesund J.E."/>
            <person name="Kallscheuer N."/>
            <person name="Luecker S."/>
            <person name="Lage O.M."/>
            <person name="Pohl T."/>
            <person name="Merkel B.J."/>
            <person name="Hornburger P."/>
            <person name="Mueller R.-W."/>
            <person name="Bruemmer F."/>
            <person name="Labrenz M."/>
            <person name="Spormann A.M."/>
            <person name="Op den Camp H."/>
            <person name="Overmann J."/>
            <person name="Amann R."/>
            <person name="Jetten M.S.M."/>
            <person name="Mascher T."/>
            <person name="Medema M.H."/>
            <person name="Devos D.P."/>
            <person name="Kaster A.-K."/>
            <person name="Ovreas L."/>
            <person name="Rohde M."/>
            <person name="Galperin M.Y."/>
            <person name="Jogler C."/>
        </authorList>
    </citation>
    <scope>NUCLEOTIDE SEQUENCE [LARGE SCALE GENOMIC DNA]</scope>
    <source>
        <strain evidence="8 9">ETA_A8</strain>
    </source>
</reference>
<evidence type="ECO:0000256" key="4">
    <source>
        <dbReference type="ARBA" id="ARBA00022989"/>
    </source>
</evidence>
<keyword evidence="9" id="KW-1185">Reference proteome</keyword>
<evidence type="ECO:0000256" key="5">
    <source>
        <dbReference type="ARBA" id="ARBA00023136"/>
    </source>
</evidence>
<evidence type="ECO:0000313" key="9">
    <source>
        <dbReference type="Proteomes" id="UP000315017"/>
    </source>
</evidence>